<dbReference type="InterPro" id="IPR000620">
    <property type="entry name" value="EamA_dom"/>
</dbReference>
<keyword evidence="1" id="KW-1133">Transmembrane helix</keyword>
<dbReference type="Pfam" id="PF00892">
    <property type="entry name" value="EamA"/>
    <property type="match status" value="1"/>
</dbReference>
<name>A0A1F7GFL3_9BACT</name>
<proteinExistence type="predicted"/>
<evidence type="ECO:0000313" key="4">
    <source>
        <dbReference type="Proteomes" id="UP000177026"/>
    </source>
</evidence>
<feature type="transmembrane region" description="Helical" evidence="1">
    <location>
        <begin position="65"/>
        <end position="83"/>
    </location>
</feature>
<dbReference type="AlphaFoldDB" id="A0A1F7GFL3"/>
<feature type="transmembrane region" description="Helical" evidence="1">
    <location>
        <begin position="95"/>
        <end position="115"/>
    </location>
</feature>
<dbReference type="EMBL" id="MFZI01000081">
    <property type="protein sequence ID" value="OGK17701.1"/>
    <property type="molecule type" value="Genomic_DNA"/>
</dbReference>
<keyword evidence="1" id="KW-0472">Membrane</keyword>
<reference evidence="3 4" key="1">
    <citation type="journal article" date="2016" name="Nat. Commun.">
        <title>Thousands of microbial genomes shed light on interconnected biogeochemical processes in an aquifer system.</title>
        <authorList>
            <person name="Anantharaman K."/>
            <person name="Brown C.T."/>
            <person name="Hug L.A."/>
            <person name="Sharon I."/>
            <person name="Castelle C.J."/>
            <person name="Probst A.J."/>
            <person name="Thomas B.C."/>
            <person name="Singh A."/>
            <person name="Wilkins M.J."/>
            <person name="Karaoz U."/>
            <person name="Brodie E.L."/>
            <person name="Williams K.H."/>
            <person name="Hubbard S.S."/>
            <person name="Banfield J.F."/>
        </authorList>
    </citation>
    <scope>NUCLEOTIDE SEQUENCE [LARGE SCALE GENOMIC DNA]</scope>
</reference>
<dbReference type="GO" id="GO:0016020">
    <property type="term" value="C:membrane"/>
    <property type="evidence" value="ECO:0007669"/>
    <property type="project" value="InterPro"/>
</dbReference>
<organism evidence="3 4">
    <name type="scientific">Candidatus Roizmanbacteria bacterium RIFCSPHIGHO2_01_FULL_39_8</name>
    <dbReference type="NCBI Taxonomy" id="1802033"/>
    <lineage>
        <taxon>Bacteria</taxon>
        <taxon>Candidatus Roizmaniibacteriota</taxon>
    </lineage>
</organism>
<feature type="transmembrane region" description="Helical" evidence="1">
    <location>
        <begin position="122"/>
        <end position="139"/>
    </location>
</feature>
<evidence type="ECO:0000259" key="2">
    <source>
        <dbReference type="Pfam" id="PF00892"/>
    </source>
</evidence>
<evidence type="ECO:0000256" key="1">
    <source>
        <dbReference type="SAM" id="Phobius"/>
    </source>
</evidence>
<gene>
    <name evidence="3" type="ORF">A2866_05970</name>
</gene>
<accession>A0A1F7GFL3</accession>
<feature type="transmembrane region" description="Helical" evidence="1">
    <location>
        <begin position="31"/>
        <end position="53"/>
    </location>
</feature>
<protein>
    <recommendedName>
        <fullName evidence="2">EamA domain-containing protein</fullName>
    </recommendedName>
</protein>
<dbReference type="SUPFAM" id="SSF103481">
    <property type="entry name" value="Multidrug resistance efflux transporter EmrE"/>
    <property type="match status" value="1"/>
</dbReference>
<feature type="domain" description="EamA" evidence="2">
    <location>
        <begin position="2"/>
        <end position="139"/>
    </location>
</feature>
<dbReference type="InterPro" id="IPR037185">
    <property type="entry name" value="EmrE-like"/>
</dbReference>
<evidence type="ECO:0000313" key="3">
    <source>
        <dbReference type="EMBL" id="OGK17701.1"/>
    </source>
</evidence>
<comment type="caution">
    <text evidence="3">The sequence shown here is derived from an EMBL/GenBank/DDBJ whole genome shotgun (WGS) entry which is preliminary data.</text>
</comment>
<dbReference type="Proteomes" id="UP000177026">
    <property type="component" value="Unassembled WGS sequence"/>
</dbReference>
<keyword evidence="1" id="KW-0812">Transmembrane</keyword>
<sequence>MNWLIFAILALITYGIFDFFVKQTGGKIHDGLGNLIISIIPVIAMILFIIYSVMRGENLFIKPGGLKNSILAGVAISFASLFFLKTFSAGANLSIGIPLVRIGMIAVSVVLGILILKEPIHAKQLAGFVVALVGLYLLMSK</sequence>